<evidence type="ECO:0000256" key="1">
    <source>
        <dbReference type="ARBA" id="ARBA00012452"/>
    </source>
</evidence>
<dbReference type="PANTHER" id="PTHR11571:SF224">
    <property type="entry name" value="HEMATOPOIETIC PROSTAGLANDIN D SYNTHASE"/>
    <property type="match status" value="1"/>
</dbReference>
<dbReference type="InterPro" id="IPR036282">
    <property type="entry name" value="Glutathione-S-Trfase_C_sf"/>
</dbReference>
<dbReference type="Gene3D" id="1.20.1050.10">
    <property type="match status" value="1"/>
</dbReference>
<dbReference type="FunFam" id="1.20.1050.10:FF:000030">
    <property type="entry name" value="Glutathione S-transferase S1"/>
    <property type="match status" value="1"/>
</dbReference>
<dbReference type="Proteomes" id="UP000736164">
    <property type="component" value="Unassembled WGS sequence"/>
</dbReference>
<dbReference type="GO" id="GO:0004364">
    <property type="term" value="F:glutathione transferase activity"/>
    <property type="evidence" value="ECO:0007669"/>
    <property type="project" value="UniProtKB-EC"/>
</dbReference>
<feature type="domain" description="GST N-terminal" evidence="5">
    <location>
        <begin position="49"/>
        <end position="126"/>
    </location>
</feature>
<evidence type="ECO:0000313" key="8">
    <source>
        <dbReference type="Proteomes" id="UP000736164"/>
    </source>
</evidence>
<dbReference type="InterPro" id="IPR036249">
    <property type="entry name" value="Thioredoxin-like_sf"/>
</dbReference>
<dbReference type="SFLD" id="SFLDG01205">
    <property type="entry name" value="AMPS.1"/>
    <property type="match status" value="1"/>
</dbReference>
<feature type="signal peptide" evidence="4">
    <location>
        <begin position="1"/>
        <end position="23"/>
    </location>
</feature>
<dbReference type="PANTHER" id="PTHR11571">
    <property type="entry name" value="GLUTATHIONE S-TRANSFERASE"/>
    <property type="match status" value="1"/>
</dbReference>
<dbReference type="GO" id="GO:0006749">
    <property type="term" value="P:glutathione metabolic process"/>
    <property type="evidence" value="ECO:0007669"/>
    <property type="project" value="TreeGrafter"/>
</dbReference>
<dbReference type="SUPFAM" id="SSF47616">
    <property type="entry name" value="GST C-terminal domain-like"/>
    <property type="match status" value="1"/>
</dbReference>
<feature type="non-terminal residue" evidence="7">
    <location>
        <position position="1"/>
    </location>
</feature>
<evidence type="ECO:0000256" key="2">
    <source>
        <dbReference type="ARBA" id="ARBA00022679"/>
    </source>
</evidence>
<keyword evidence="2" id="KW-0808">Transferase</keyword>
<dbReference type="InterPro" id="IPR004046">
    <property type="entry name" value="GST_C"/>
</dbReference>
<dbReference type="SUPFAM" id="SSF52833">
    <property type="entry name" value="Thioredoxin-like"/>
    <property type="match status" value="1"/>
</dbReference>
<dbReference type="PROSITE" id="PS50404">
    <property type="entry name" value="GST_NTER"/>
    <property type="match status" value="1"/>
</dbReference>
<dbReference type="AlphaFoldDB" id="A0A8J7NXX8"/>
<feature type="domain" description="GST C-terminal" evidence="6">
    <location>
        <begin position="128"/>
        <end position="246"/>
    </location>
</feature>
<feature type="chain" id="PRO_5035276423" description="glutathione transferase" evidence="4">
    <location>
        <begin position="24"/>
        <end position="246"/>
    </location>
</feature>
<dbReference type="SFLD" id="SFLDG00363">
    <property type="entry name" value="AMPS_(cytGST):_Alpha-__Mu-__Pi"/>
    <property type="match status" value="1"/>
</dbReference>
<comment type="catalytic activity">
    <reaction evidence="3">
        <text>RX + glutathione = an S-substituted glutathione + a halide anion + H(+)</text>
        <dbReference type="Rhea" id="RHEA:16437"/>
        <dbReference type="ChEBI" id="CHEBI:15378"/>
        <dbReference type="ChEBI" id="CHEBI:16042"/>
        <dbReference type="ChEBI" id="CHEBI:17792"/>
        <dbReference type="ChEBI" id="CHEBI:57925"/>
        <dbReference type="ChEBI" id="CHEBI:90779"/>
        <dbReference type="EC" id="2.5.1.18"/>
    </reaction>
</comment>
<keyword evidence="4" id="KW-0732">Signal</keyword>
<dbReference type="InterPro" id="IPR010987">
    <property type="entry name" value="Glutathione-S-Trfase_C-like"/>
</dbReference>
<dbReference type="InterPro" id="IPR040079">
    <property type="entry name" value="Glutathione_S-Trfase"/>
</dbReference>
<dbReference type="Pfam" id="PF02798">
    <property type="entry name" value="GST_N"/>
    <property type="match status" value="1"/>
</dbReference>
<dbReference type="EMBL" id="JAAWVO010051410">
    <property type="protein sequence ID" value="MBN3320425.1"/>
    <property type="molecule type" value="Genomic_DNA"/>
</dbReference>
<evidence type="ECO:0000259" key="6">
    <source>
        <dbReference type="PROSITE" id="PS50405"/>
    </source>
</evidence>
<dbReference type="Gene3D" id="3.40.30.10">
    <property type="entry name" value="Glutaredoxin"/>
    <property type="match status" value="1"/>
</dbReference>
<dbReference type="PROSITE" id="PS50405">
    <property type="entry name" value="GST_CTER"/>
    <property type="match status" value="1"/>
</dbReference>
<reference evidence="7" key="1">
    <citation type="journal article" date="2021" name="Cell">
        <title>Tracing the genetic footprints of vertebrate landing in non-teleost ray-finned fishes.</title>
        <authorList>
            <person name="Bi X."/>
            <person name="Wang K."/>
            <person name="Yang L."/>
            <person name="Pan H."/>
            <person name="Jiang H."/>
            <person name="Wei Q."/>
            <person name="Fang M."/>
            <person name="Yu H."/>
            <person name="Zhu C."/>
            <person name="Cai Y."/>
            <person name="He Y."/>
            <person name="Gan X."/>
            <person name="Zeng H."/>
            <person name="Yu D."/>
            <person name="Zhu Y."/>
            <person name="Jiang H."/>
            <person name="Qiu Q."/>
            <person name="Yang H."/>
            <person name="Zhang Y.E."/>
            <person name="Wang W."/>
            <person name="Zhu M."/>
            <person name="He S."/>
            <person name="Zhang G."/>
        </authorList>
    </citation>
    <scope>NUCLEOTIDE SEQUENCE</scope>
    <source>
        <strain evidence="7">Allg_001</strain>
    </source>
</reference>
<comment type="caution">
    <text evidence="7">The sequence shown here is derived from an EMBL/GenBank/DDBJ whole genome shotgun (WGS) entry which is preliminary data.</text>
</comment>
<dbReference type="InterPro" id="IPR050213">
    <property type="entry name" value="GST_superfamily"/>
</dbReference>
<accession>A0A8J7NXX8</accession>
<feature type="non-terminal residue" evidence="7">
    <location>
        <position position="246"/>
    </location>
</feature>
<protein>
    <recommendedName>
        <fullName evidence="1">glutathione transferase</fullName>
        <ecNumber evidence="1">2.5.1.18</ecNumber>
    </recommendedName>
</protein>
<keyword evidence="8" id="KW-1185">Reference proteome</keyword>
<dbReference type="EC" id="2.5.1.18" evidence="1"/>
<name>A0A8J7NXX8_ATRSP</name>
<sequence>MWVSWQNQFPPLFLELFVTLIHALESKVCSLSYIVEICLLFIGFRRSMASYKLTYFNMRGRAELARFILAYAGIPYEDIRIEWHNWPSIKPSIPFGKLPVMEVDGTLINQSLAIARHLARDAGLTGKSRLEEAQTDAIVETLNDFTVLIPWNEEDEALKKKMIDDLFNNQAPVLLQNLELLLRDKQWFVGNSVTWADFYWDICFTTFNVLRKGFADRYPRLQALKDRVENIPQITEWLKQRPCTKF</sequence>
<evidence type="ECO:0000259" key="5">
    <source>
        <dbReference type="PROSITE" id="PS50404"/>
    </source>
</evidence>
<evidence type="ECO:0000313" key="7">
    <source>
        <dbReference type="EMBL" id="MBN3320425.1"/>
    </source>
</evidence>
<dbReference type="SFLD" id="SFLDS00019">
    <property type="entry name" value="Glutathione_Transferase_(cytos"/>
    <property type="match status" value="1"/>
</dbReference>
<evidence type="ECO:0000256" key="4">
    <source>
        <dbReference type="SAM" id="SignalP"/>
    </source>
</evidence>
<evidence type="ECO:0000256" key="3">
    <source>
        <dbReference type="ARBA" id="ARBA00047960"/>
    </source>
</evidence>
<dbReference type="CDD" id="cd03039">
    <property type="entry name" value="GST_N_Sigma_like"/>
    <property type="match status" value="1"/>
</dbReference>
<organism evidence="7 8">
    <name type="scientific">Atractosteus spatula</name>
    <name type="common">Alligator gar</name>
    <name type="synonym">Lepisosteus spatula</name>
    <dbReference type="NCBI Taxonomy" id="7917"/>
    <lineage>
        <taxon>Eukaryota</taxon>
        <taxon>Metazoa</taxon>
        <taxon>Chordata</taxon>
        <taxon>Craniata</taxon>
        <taxon>Vertebrata</taxon>
        <taxon>Euteleostomi</taxon>
        <taxon>Actinopterygii</taxon>
        <taxon>Neopterygii</taxon>
        <taxon>Holostei</taxon>
        <taxon>Semionotiformes</taxon>
        <taxon>Lepisosteidae</taxon>
        <taxon>Atractosteus</taxon>
    </lineage>
</organism>
<proteinExistence type="predicted"/>
<dbReference type="InterPro" id="IPR004045">
    <property type="entry name" value="Glutathione_S-Trfase_N"/>
</dbReference>
<dbReference type="Pfam" id="PF14497">
    <property type="entry name" value="GST_C_3"/>
    <property type="match status" value="1"/>
</dbReference>
<dbReference type="FunFam" id="3.40.30.10:FF:000035">
    <property type="entry name" value="hematopoietic prostaglandin D synthase"/>
    <property type="match status" value="1"/>
</dbReference>
<gene>
    <name evidence="7" type="primary">Hpgds</name>
    <name evidence="7" type="ORF">GTO95_0018324</name>
</gene>